<keyword evidence="4" id="KW-0687">Ribonucleoprotein</keyword>
<feature type="compositionally biased region" description="Basic and acidic residues" evidence="9">
    <location>
        <begin position="415"/>
        <end position="427"/>
    </location>
</feature>
<dbReference type="GO" id="GO:0005783">
    <property type="term" value="C:endoplasmic reticulum"/>
    <property type="evidence" value="ECO:0007669"/>
    <property type="project" value="TreeGrafter"/>
</dbReference>
<dbReference type="SMART" id="SM01387">
    <property type="entry name" value="Ribosomal_S15"/>
    <property type="match status" value="1"/>
</dbReference>
<evidence type="ECO:0000256" key="3">
    <source>
        <dbReference type="ARBA" id="ARBA00022980"/>
    </source>
</evidence>
<accession>A0A4U5UID8</accession>
<dbReference type="InterPro" id="IPR012606">
    <property type="entry name" value="Ribosomal_uS15_N"/>
</dbReference>
<feature type="region of interest" description="Disordered" evidence="9">
    <location>
        <begin position="566"/>
        <end position="603"/>
    </location>
</feature>
<evidence type="ECO:0000313" key="11">
    <source>
        <dbReference type="EMBL" id="TKS73941.1"/>
    </source>
</evidence>
<dbReference type="FunFam" id="4.10.860.130:FF:000001">
    <property type="entry name" value="40S ribosomal protein S13"/>
    <property type="match status" value="1"/>
</dbReference>
<gene>
    <name evidence="11" type="ORF">D9C73_008022</name>
</gene>
<feature type="compositionally biased region" description="Basic residues" evidence="9">
    <location>
        <begin position="644"/>
        <end position="666"/>
    </location>
</feature>
<dbReference type="PANTHER" id="PTHR16489">
    <property type="entry name" value="GH11727P"/>
    <property type="match status" value="1"/>
</dbReference>
<dbReference type="FunFam" id="1.10.287.10:FF:000003">
    <property type="entry name" value="40S ribosomal protein S13"/>
    <property type="match status" value="1"/>
</dbReference>
<evidence type="ECO:0000256" key="1">
    <source>
        <dbReference type="ARBA" id="ARBA00008434"/>
    </source>
</evidence>
<dbReference type="InterPro" id="IPR019523">
    <property type="entry name" value="Prot_Pase1_reg-su15A/B_C"/>
</dbReference>
<dbReference type="InterPro" id="IPR051254">
    <property type="entry name" value="PPP1R15"/>
</dbReference>
<evidence type="ECO:0000256" key="9">
    <source>
        <dbReference type="SAM" id="MobiDB-lite"/>
    </source>
</evidence>
<evidence type="ECO:0000256" key="8">
    <source>
        <dbReference type="ARBA" id="ARBA00045746"/>
    </source>
</evidence>
<dbReference type="GO" id="GO:0051246">
    <property type="term" value="P:regulation of protein metabolic process"/>
    <property type="evidence" value="ECO:0007669"/>
    <property type="project" value="UniProtKB-ARBA"/>
</dbReference>
<dbReference type="STRING" id="240159.A0A4U5UID8"/>
<comment type="function">
    <text evidence="8">Component of the small ribosomal subunit. The ribosome is a large ribonucleoprotein complex responsible for the synthesis of proteins in the cell.</text>
</comment>
<comment type="similarity">
    <text evidence="1">Belongs to the universal ribosomal protein uS15 family.</text>
</comment>
<dbReference type="GO" id="GO:0019888">
    <property type="term" value="F:protein phosphatase regulator activity"/>
    <property type="evidence" value="ECO:0007669"/>
    <property type="project" value="TreeGrafter"/>
</dbReference>
<dbReference type="Gene3D" id="4.10.860.130">
    <property type="match status" value="1"/>
</dbReference>
<sequence>MFESVTVTVENVSGPVLWLKLTSDDVKEQIFKLAKKGLTPSQIGVILRDSHGVAQVRFVTGNKILRILKSKGLAPDLPEDLYHLIKKAVAVRKHLERNRKDKDAKFRLILIESRIHRLARYYKTKRVLAPNWKDSVAISRHPASTTTTTTTQRETWRKYMSTFDEGERNMAQTCRKMKRQHIDAYLSLTHTRNLLVFDEEYQNTEWKEVKKEKMATIVGPGKGSERTAMERFGSGGMALLPWTKQMLTVLWEQLRLLVQVIYYTFISVFQMFRFEVHVRITDETGQHIQHMTSASNPTESFLFSSLFDGDNSVMVGGSNPLSNFCADVDTFAGKSTAEALLSSLRADDLCCGLVDDFVSRTGKEDGIFLGHQSSWKMGFPGDWNIFVSSGDSSSSSDTCHKSSERVLKQNVSKENIFKQDTSEEDRSSQWSSEEDQNVVEFDSEESKALWESLSKSSDPYNPFFFSACISTNTNMGKSKHEAKDGSDTDIMSVSKASEEMLGPRGLNIWVSRSDSESSWSSWASSDGSSPDIDEESERLLEFFSSPDPYNPMCFTACTVTATTTVSKQQASLPAPPSKSDTDTEDKESSFPPSSEDHEEEQLWESLCQKDDPYHPLNFQACLQSSPTTTTLQSGEHPDALDAHHTKRPPTKGRRREKAAKTPKKSTKPSLPERHSKHDSHPDKTLVPWKRPGQTPQSQPEEKKESTAGSNQKKVRFSPLVQVHVMRTWPFARRASRKGHWEEMVRDRDRFRRRVQETEQAIGHCFTQEHRERIRAYLDGAF</sequence>
<dbReference type="CDD" id="cd00353">
    <property type="entry name" value="Ribosomal_S15p_S13e"/>
    <property type="match status" value="1"/>
</dbReference>
<evidence type="ECO:0000256" key="7">
    <source>
        <dbReference type="ARBA" id="ARBA00035470"/>
    </source>
</evidence>
<name>A0A4U5UID8_COLLU</name>
<dbReference type="GO" id="GO:0005840">
    <property type="term" value="C:ribosome"/>
    <property type="evidence" value="ECO:0007669"/>
    <property type="project" value="UniProtKB-KW"/>
</dbReference>
<dbReference type="SMART" id="SM01386">
    <property type="entry name" value="Ribosomal_S13_N"/>
    <property type="match status" value="1"/>
</dbReference>
<dbReference type="GO" id="GO:0003735">
    <property type="term" value="F:structural constituent of ribosome"/>
    <property type="evidence" value="ECO:0007669"/>
    <property type="project" value="InterPro"/>
</dbReference>
<dbReference type="GO" id="GO:0000164">
    <property type="term" value="C:protein phosphatase type 1 complex"/>
    <property type="evidence" value="ECO:0007669"/>
    <property type="project" value="TreeGrafter"/>
</dbReference>
<dbReference type="Pfam" id="PF00312">
    <property type="entry name" value="Ribosomal_S15"/>
    <property type="match status" value="1"/>
</dbReference>
<keyword evidence="12" id="KW-1185">Reference proteome</keyword>
<comment type="similarity">
    <text evidence="2">Belongs to the PPP1R15 family.</text>
</comment>
<protein>
    <recommendedName>
        <fullName evidence="6">Small ribosomal subunit protein uS15</fullName>
    </recommendedName>
    <alternativeName>
        <fullName evidence="7">40S ribosomal protein S13</fullName>
    </alternativeName>
</protein>
<dbReference type="GO" id="GO:0006412">
    <property type="term" value="P:translation"/>
    <property type="evidence" value="ECO:0007669"/>
    <property type="project" value="InterPro"/>
</dbReference>
<dbReference type="Gene3D" id="1.10.287.10">
    <property type="entry name" value="S15/NS1, RNA-binding"/>
    <property type="match status" value="1"/>
</dbReference>
<keyword evidence="3 11" id="KW-0689">Ribosomal protein</keyword>
<dbReference type="GO" id="GO:0034976">
    <property type="term" value="P:response to endoplasmic reticulum stress"/>
    <property type="evidence" value="ECO:0007669"/>
    <property type="project" value="TreeGrafter"/>
</dbReference>
<feature type="domain" description="Small ribosomal subunit protein uS15 N-terminal" evidence="10">
    <location>
        <begin position="1"/>
        <end position="53"/>
    </location>
</feature>
<evidence type="ECO:0000256" key="4">
    <source>
        <dbReference type="ARBA" id="ARBA00023274"/>
    </source>
</evidence>
<organism evidence="11 12">
    <name type="scientific">Collichthys lucidus</name>
    <name type="common">Big head croaker</name>
    <name type="synonym">Sciaena lucida</name>
    <dbReference type="NCBI Taxonomy" id="240159"/>
    <lineage>
        <taxon>Eukaryota</taxon>
        <taxon>Metazoa</taxon>
        <taxon>Chordata</taxon>
        <taxon>Craniata</taxon>
        <taxon>Vertebrata</taxon>
        <taxon>Euteleostomi</taxon>
        <taxon>Actinopterygii</taxon>
        <taxon>Neopterygii</taxon>
        <taxon>Teleostei</taxon>
        <taxon>Neoteleostei</taxon>
        <taxon>Acanthomorphata</taxon>
        <taxon>Eupercaria</taxon>
        <taxon>Sciaenidae</taxon>
        <taxon>Collichthys</taxon>
    </lineage>
</organism>
<dbReference type="PROSITE" id="PS00362">
    <property type="entry name" value="RIBOSOMAL_S15"/>
    <property type="match status" value="1"/>
</dbReference>
<dbReference type="InterPro" id="IPR000589">
    <property type="entry name" value="Ribosomal_uS15"/>
</dbReference>
<dbReference type="AlphaFoldDB" id="A0A4U5UID8"/>
<evidence type="ECO:0000256" key="6">
    <source>
        <dbReference type="ARBA" id="ARBA00035165"/>
    </source>
</evidence>
<dbReference type="Proteomes" id="UP000298787">
    <property type="component" value="Chromosome 7"/>
</dbReference>
<dbReference type="Pfam" id="PF08069">
    <property type="entry name" value="Ribosomal_S13_N"/>
    <property type="match status" value="1"/>
</dbReference>
<dbReference type="EMBL" id="CM014084">
    <property type="protein sequence ID" value="TKS73941.1"/>
    <property type="molecule type" value="Genomic_DNA"/>
</dbReference>
<dbReference type="SUPFAM" id="SSF47060">
    <property type="entry name" value="S15/NS1 RNA-binding domain"/>
    <property type="match status" value="1"/>
</dbReference>
<dbReference type="InterPro" id="IPR009068">
    <property type="entry name" value="uS15_NS1_RNA-bd_sf"/>
</dbReference>
<dbReference type="Pfam" id="PF10488">
    <property type="entry name" value="PP1c_bdg"/>
    <property type="match status" value="2"/>
</dbReference>
<feature type="compositionally biased region" description="Basic and acidic residues" evidence="9">
    <location>
        <begin position="670"/>
        <end position="683"/>
    </location>
</feature>
<feature type="region of interest" description="Disordered" evidence="9">
    <location>
        <begin position="625"/>
        <end position="713"/>
    </location>
</feature>
<evidence type="ECO:0000259" key="10">
    <source>
        <dbReference type="SMART" id="SM01386"/>
    </source>
</evidence>
<dbReference type="GO" id="GO:1990904">
    <property type="term" value="C:ribonucleoprotein complex"/>
    <property type="evidence" value="ECO:0007669"/>
    <property type="project" value="UniProtKB-KW"/>
</dbReference>
<proteinExistence type="inferred from homology"/>
<comment type="subunit">
    <text evidence="5">Component of the small ribosomal subunit.</text>
</comment>
<evidence type="ECO:0000256" key="2">
    <source>
        <dbReference type="ARBA" id="ARBA00010161"/>
    </source>
</evidence>
<reference evidence="11 12" key="1">
    <citation type="submission" date="2019-01" db="EMBL/GenBank/DDBJ databases">
        <title>Genome Assembly of Collichthys lucidus.</title>
        <authorList>
            <person name="Cai M."/>
            <person name="Xiao S."/>
        </authorList>
    </citation>
    <scope>NUCLEOTIDE SEQUENCE [LARGE SCALE GENOMIC DNA]</scope>
    <source>
        <strain evidence="11">JT15FE1705JMU</strain>
        <tissue evidence="11">Muscle</tissue>
    </source>
</reference>
<feature type="region of interest" description="Disordered" evidence="9">
    <location>
        <begin position="412"/>
        <end position="439"/>
    </location>
</feature>
<dbReference type="PANTHER" id="PTHR16489:SF11">
    <property type="entry name" value="PROTEIN PHOSPHATASE 1 REGULATORY SUBUNIT 15B"/>
    <property type="match status" value="1"/>
</dbReference>
<evidence type="ECO:0000313" key="12">
    <source>
        <dbReference type="Proteomes" id="UP000298787"/>
    </source>
</evidence>
<evidence type="ECO:0000256" key="5">
    <source>
        <dbReference type="ARBA" id="ARBA00035021"/>
    </source>
</evidence>